<protein>
    <recommendedName>
        <fullName evidence="7">Glutaredoxin</fullName>
    </recommendedName>
</protein>
<proteinExistence type="inferred from homology"/>
<dbReference type="GO" id="GO:0005737">
    <property type="term" value="C:cytoplasm"/>
    <property type="evidence" value="ECO:0007669"/>
    <property type="project" value="TreeGrafter"/>
</dbReference>
<evidence type="ECO:0000256" key="1">
    <source>
        <dbReference type="ARBA" id="ARBA00002549"/>
    </source>
</evidence>
<dbReference type="Gene3D" id="3.40.30.10">
    <property type="entry name" value="Glutaredoxin"/>
    <property type="match status" value="1"/>
</dbReference>
<dbReference type="GO" id="GO:0034599">
    <property type="term" value="P:cellular response to oxidative stress"/>
    <property type="evidence" value="ECO:0007669"/>
    <property type="project" value="TreeGrafter"/>
</dbReference>
<evidence type="ECO:0000256" key="4">
    <source>
        <dbReference type="ARBA" id="ARBA00022982"/>
    </source>
</evidence>
<comment type="similarity">
    <text evidence="2 7">Belongs to the glutaredoxin family.</text>
</comment>
<evidence type="ECO:0000259" key="8">
    <source>
        <dbReference type="Pfam" id="PF00462"/>
    </source>
</evidence>
<dbReference type="PROSITE" id="PS51354">
    <property type="entry name" value="GLUTAREDOXIN_2"/>
    <property type="match status" value="1"/>
</dbReference>
<feature type="domain" description="Glutaredoxin" evidence="8">
    <location>
        <begin position="4"/>
        <end position="64"/>
    </location>
</feature>
<dbReference type="SUPFAM" id="SSF52833">
    <property type="entry name" value="Thioredoxin-like"/>
    <property type="match status" value="1"/>
</dbReference>
<evidence type="ECO:0000256" key="2">
    <source>
        <dbReference type="ARBA" id="ARBA00007787"/>
    </source>
</evidence>
<dbReference type="OrthoDB" id="9814618at2"/>
<dbReference type="InterPro" id="IPR011767">
    <property type="entry name" value="GLR_AS"/>
</dbReference>
<evidence type="ECO:0000256" key="5">
    <source>
        <dbReference type="ARBA" id="ARBA00023157"/>
    </source>
</evidence>
<dbReference type="PANTHER" id="PTHR45694:SF18">
    <property type="entry name" value="GLUTAREDOXIN-1-RELATED"/>
    <property type="match status" value="1"/>
</dbReference>
<comment type="caution">
    <text evidence="9">The sequence shown here is derived from an EMBL/GenBank/DDBJ whole genome shotgun (WGS) entry which is preliminary data.</text>
</comment>
<dbReference type="InterPro" id="IPR014025">
    <property type="entry name" value="Glutaredoxin_subgr"/>
</dbReference>
<evidence type="ECO:0000313" key="9">
    <source>
        <dbReference type="EMBL" id="SIR37379.1"/>
    </source>
</evidence>
<dbReference type="InterPro" id="IPR011900">
    <property type="entry name" value="GRX_bact"/>
</dbReference>
<dbReference type="NCBIfam" id="TIGR02181">
    <property type="entry name" value="GRX_bact"/>
    <property type="match status" value="1"/>
</dbReference>
<keyword evidence="5" id="KW-1015">Disulfide bond</keyword>
<comment type="function">
    <text evidence="1 7">Has a glutathione-disulfide oxidoreductase activity in the presence of NADPH and glutathione reductase. Reduces low molecular weight disulfides and proteins.</text>
</comment>
<dbReference type="InterPro" id="IPR036249">
    <property type="entry name" value="Thioredoxin-like_sf"/>
</dbReference>
<dbReference type="Pfam" id="PF00462">
    <property type="entry name" value="Glutaredoxin"/>
    <property type="match status" value="1"/>
</dbReference>
<dbReference type="AlphaFoldDB" id="A0A8G2FHU6"/>
<evidence type="ECO:0000256" key="6">
    <source>
        <dbReference type="ARBA" id="ARBA00023284"/>
    </source>
</evidence>
<keyword evidence="6 7" id="KW-0676">Redox-active center</keyword>
<dbReference type="PROSITE" id="PS00195">
    <property type="entry name" value="GLUTAREDOXIN_1"/>
    <property type="match status" value="1"/>
</dbReference>
<keyword evidence="4 7" id="KW-0249">Electron transport</keyword>
<keyword evidence="3 7" id="KW-0813">Transport</keyword>
<keyword evidence="7" id="KW-0963">Cytoplasm</keyword>
<reference evidence="9 10" key="1">
    <citation type="submission" date="2017-01" db="EMBL/GenBank/DDBJ databases">
        <authorList>
            <person name="Varghese N."/>
            <person name="Submissions S."/>
        </authorList>
    </citation>
    <scope>NUCLEOTIDE SEQUENCE [LARGE SCALE GENOMIC DNA]</scope>
    <source>
        <strain evidence="9 10">ATCC 35905</strain>
    </source>
</reference>
<dbReference type="EMBL" id="FTNE01000027">
    <property type="protein sequence ID" value="SIR37379.1"/>
    <property type="molecule type" value="Genomic_DNA"/>
</dbReference>
<evidence type="ECO:0000256" key="7">
    <source>
        <dbReference type="RuleBase" id="RU364065"/>
    </source>
</evidence>
<dbReference type="GO" id="GO:0015038">
    <property type="term" value="F:glutathione disulfide oxidoreductase activity"/>
    <property type="evidence" value="ECO:0007669"/>
    <property type="project" value="UniProtKB-UniRule"/>
</dbReference>
<dbReference type="Proteomes" id="UP000186308">
    <property type="component" value="Unassembled WGS sequence"/>
</dbReference>
<organism evidence="9 10">
    <name type="scientific">Acidiphilium rubrum</name>
    <dbReference type="NCBI Taxonomy" id="526"/>
    <lineage>
        <taxon>Bacteria</taxon>
        <taxon>Pseudomonadati</taxon>
        <taxon>Pseudomonadota</taxon>
        <taxon>Alphaproteobacteria</taxon>
        <taxon>Acetobacterales</taxon>
        <taxon>Acidocellaceae</taxon>
        <taxon>Acidiphilium</taxon>
    </lineage>
</organism>
<dbReference type="PRINTS" id="PR00160">
    <property type="entry name" value="GLUTAREDOXIN"/>
</dbReference>
<accession>A0A8G2FHU6</accession>
<gene>
    <name evidence="9" type="ORF">SAMN05421828_1277</name>
</gene>
<dbReference type="RefSeq" id="WP_029314023.1">
    <property type="nucleotide sequence ID" value="NZ_DAOMCH010000055.1"/>
</dbReference>
<name>A0A8G2FHU6_ACIRU</name>
<keyword evidence="10" id="KW-1185">Reference proteome</keyword>
<sequence>MSKIEIYTQMFCPYCSRAVKLLRDKGVTFTEIDAPHGSAARRDATARSNGGTTMPQIFIDDRSIGGCDQLMALDRAGQLDPLLVPSG</sequence>
<dbReference type="PANTHER" id="PTHR45694">
    <property type="entry name" value="GLUTAREDOXIN 2"/>
    <property type="match status" value="1"/>
</dbReference>
<dbReference type="InterPro" id="IPR002109">
    <property type="entry name" value="Glutaredoxin"/>
</dbReference>
<evidence type="ECO:0000313" key="10">
    <source>
        <dbReference type="Proteomes" id="UP000186308"/>
    </source>
</evidence>
<dbReference type="GO" id="GO:0045454">
    <property type="term" value="P:cell redox homeostasis"/>
    <property type="evidence" value="ECO:0007669"/>
    <property type="project" value="InterPro"/>
</dbReference>
<evidence type="ECO:0000256" key="3">
    <source>
        <dbReference type="ARBA" id="ARBA00022448"/>
    </source>
</evidence>
<dbReference type="CDD" id="cd03418">
    <property type="entry name" value="GRX_GRXb_1_3_like"/>
    <property type="match status" value="1"/>
</dbReference>